<evidence type="ECO:0000313" key="7">
    <source>
        <dbReference type="Proteomes" id="UP000510821"/>
    </source>
</evidence>
<dbReference type="KEGG" id="flt:Sv326_1139"/>
<dbReference type="InterPro" id="IPR058240">
    <property type="entry name" value="rSAM_sf"/>
</dbReference>
<dbReference type="PROSITE" id="PS51918">
    <property type="entry name" value="RADICAL_SAM"/>
    <property type="match status" value="1"/>
</dbReference>
<evidence type="ECO:0000256" key="2">
    <source>
        <dbReference type="ARBA" id="ARBA00022723"/>
    </source>
</evidence>
<dbReference type="InterPro" id="IPR050377">
    <property type="entry name" value="Radical_SAM_PqqE_MftC-like"/>
</dbReference>
<dbReference type="AlphaFoldDB" id="A0A7D5XIL9"/>
<organism evidence="6 7">
    <name type="scientific">Fermentimicrarchaeum limneticum</name>
    <dbReference type="NCBI Taxonomy" id="2795018"/>
    <lineage>
        <taxon>Archaea</taxon>
        <taxon>Candidatus Micrarchaeota</taxon>
        <taxon>Candidatus Fermentimicrarchaeales</taxon>
        <taxon>Candidatus Fermentimicrarchaeaceae</taxon>
        <taxon>Candidatus Fermentimicrarchaeum</taxon>
    </lineage>
</organism>
<proteinExistence type="predicted"/>
<dbReference type="PANTHER" id="PTHR11228">
    <property type="entry name" value="RADICAL SAM DOMAIN PROTEIN"/>
    <property type="match status" value="1"/>
</dbReference>
<evidence type="ECO:0000259" key="5">
    <source>
        <dbReference type="PROSITE" id="PS51918"/>
    </source>
</evidence>
<evidence type="ECO:0000256" key="1">
    <source>
        <dbReference type="ARBA" id="ARBA00022691"/>
    </source>
</evidence>
<evidence type="ECO:0000256" key="4">
    <source>
        <dbReference type="ARBA" id="ARBA00023014"/>
    </source>
</evidence>
<keyword evidence="2" id="KW-0479">Metal-binding</keyword>
<protein>
    <submittedName>
        <fullName evidence="6">Radical SAM protein</fullName>
    </submittedName>
</protein>
<sequence>MFNRTIELSVKEGCACNNNCIFCEGLSREGYREDYIHPQDSETKKIKLELYKLRLEKAEGVTFTVSGGEPTIRSDIIELLSYANELSYKYINLETNGRIFCYTEFTKKFVKSGCTHVTISLHASNAKLHDEITSASGSFEQTVGGIKNLLTYKDRVKVRIRVLIHKLNYKNLYAIAKFISKEFKGIDEVEFFPADLRGASPRNHKKLTVRLSAVKPHLEKAFNLLKRNESHFLLFHIPFCVVDRKYWENIGYRVVKDGLTTYKPSSPKDCGVCTIFESCNDCIMSEKCPGVWEDYTSWFGTREFKSIRSRLQVTI</sequence>
<dbReference type="PANTHER" id="PTHR11228:SF34">
    <property type="entry name" value="TUNGSTEN-CONTAINING ALDEHYDE FERREDOXIN OXIDOREDUCTASE COFACTOR MODIFYING PROTEIN"/>
    <property type="match status" value="1"/>
</dbReference>
<reference evidence="7" key="1">
    <citation type="submission" date="2020-07" db="EMBL/GenBank/DDBJ databases">
        <title>Metabolic diversity and evolutionary history of the archaeal phylum ###Micrarchaeota### uncovered from a freshwater lake metagenome.</title>
        <authorList>
            <person name="Kadnikov V.V."/>
            <person name="Savvichev A.S."/>
            <person name="Mardanov A.V."/>
            <person name="Beletsky A.V."/>
            <person name="Chupakov A.V."/>
            <person name="Kokryatskaya N.M."/>
            <person name="Pimenov N.V."/>
            <person name="Ravin N.V."/>
        </authorList>
    </citation>
    <scope>NUCLEOTIDE SEQUENCE [LARGE SCALE GENOMIC DNA]</scope>
</reference>
<dbReference type="InterPro" id="IPR007197">
    <property type="entry name" value="rSAM"/>
</dbReference>
<evidence type="ECO:0000313" key="6">
    <source>
        <dbReference type="EMBL" id="QLJ53314.1"/>
    </source>
</evidence>
<feature type="domain" description="Radical SAM core" evidence="5">
    <location>
        <begin position="1"/>
        <end position="233"/>
    </location>
</feature>
<keyword evidence="3" id="KW-0408">Iron</keyword>
<keyword evidence="1" id="KW-0949">S-adenosyl-L-methionine</keyword>
<dbReference type="SUPFAM" id="SSF102114">
    <property type="entry name" value="Radical SAM enzymes"/>
    <property type="match status" value="1"/>
</dbReference>
<dbReference type="Pfam" id="PF04055">
    <property type="entry name" value="Radical_SAM"/>
    <property type="match status" value="1"/>
</dbReference>
<dbReference type="SFLD" id="SFLDS00029">
    <property type="entry name" value="Radical_SAM"/>
    <property type="match status" value="1"/>
</dbReference>
<name>A0A7D5XIL9_FERL1</name>
<gene>
    <name evidence="6" type="ORF">Sv326_1139</name>
</gene>
<dbReference type="CDD" id="cd01335">
    <property type="entry name" value="Radical_SAM"/>
    <property type="match status" value="1"/>
</dbReference>
<dbReference type="GO" id="GO:0003824">
    <property type="term" value="F:catalytic activity"/>
    <property type="evidence" value="ECO:0007669"/>
    <property type="project" value="InterPro"/>
</dbReference>
<keyword evidence="4" id="KW-0411">Iron-sulfur</keyword>
<dbReference type="SFLD" id="SFLDG01067">
    <property type="entry name" value="SPASM/twitch_domain_containing"/>
    <property type="match status" value="1"/>
</dbReference>
<dbReference type="GO" id="GO:0051536">
    <property type="term" value="F:iron-sulfur cluster binding"/>
    <property type="evidence" value="ECO:0007669"/>
    <property type="project" value="UniProtKB-KW"/>
</dbReference>
<dbReference type="Gene3D" id="3.20.20.70">
    <property type="entry name" value="Aldolase class I"/>
    <property type="match status" value="1"/>
</dbReference>
<dbReference type="Proteomes" id="UP000510821">
    <property type="component" value="Chromosome"/>
</dbReference>
<dbReference type="InterPro" id="IPR013785">
    <property type="entry name" value="Aldolase_TIM"/>
</dbReference>
<dbReference type="EMBL" id="CP058998">
    <property type="protein sequence ID" value="QLJ53314.1"/>
    <property type="molecule type" value="Genomic_DNA"/>
</dbReference>
<evidence type="ECO:0000256" key="3">
    <source>
        <dbReference type="ARBA" id="ARBA00023004"/>
    </source>
</evidence>
<accession>A0A7D5XIL9</accession>
<dbReference type="GO" id="GO:0046872">
    <property type="term" value="F:metal ion binding"/>
    <property type="evidence" value="ECO:0007669"/>
    <property type="project" value="UniProtKB-KW"/>
</dbReference>